<dbReference type="GO" id="GO:0005737">
    <property type="term" value="C:cytoplasm"/>
    <property type="evidence" value="ECO:0007669"/>
    <property type="project" value="GOC"/>
</dbReference>
<dbReference type="Gene3D" id="3.40.50.150">
    <property type="entry name" value="Vaccinia Virus protein VP39"/>
    <property type="match status" value="1"/>
</dbReference>
<keyword evidence="2" id="KW-0808">Transferase</keyword>
<name>A0A953T6U2_9BURK</name>
<evidence type="ECO:0000313" key="2">
    <source>
        <dbReference type="EMBL" id="MBZ1350134.1"/>
    </source>
</evidence>
<keyword evidence="3" id="KW-1185">Reference proteome</keyword>
<dbReference type="InterPro" id="IPR029063">
    <property type="entry name" value="SAM-dependent_MTases_sf"/>
</dbReference>
<feature type="domain" description="Methyltransferase FkbM" evidence="1">
    <location>
        <begin position="40"/>
        <end position="209"/>
    </location>
</feature>
<proteinExistence type="predicted"/>
<accession>A0A953T6U2</accession>
<evidence type="ECO:0000313" key="3">
    <source>
        <dbReference type="Proteomes" id="UP000739565"/>
    </source>
</evidence>
<dbReference type="GO" id="GO:0005886">
    <property type="term" value="C:plasma membrane"/>
    <property type="evidence" value="ECO:0007669"/>
    <property type="project" value="TreeGrafter"/>
</dbReference>
<sequence>MLWRLLRDTKLRVRKYHGAEQIDAIIEKYLDYRDGYYVELGAADGIGFSNTLFFELHKNWSGILIEPSPNNFLQCLANRSPRNTFFCNACTSFDYPEKFVEMIYAHYMSAAIGLESDIADPAEHALSGSRYLATDTERVFRYGAIARPLNELLIEARAPKLIDFLSLDVEGVEIEVLKGVDHEAYKFKLMCIETRSPEVLTAYLSQYGYIHKEKISHHDHIFLLK</sequence>
<reference evidence="2" key="1">
    <citation type="submission" date="2021-07" db="EMBL/GenBank/DDBJ databases">
        <title>New genus and species of the family Alcaligenaceae.</title>
        <authorList>
            <person name="Hahn M.W."/>
        </authorList>
    </citation>
    <scope>NUCLEOTIDE SEQUENCE</scope>
    <source>
        <strain evidence="2">LF4-65</strain>
    </source>
</reference>
<organism evidence="2 3">
    <name type="scientific">Zwartia hollandica</name>
    <dbReference type="NCBI Taxonomy" id="324606"/>
    <lineage>
        <taxon>Bacteria</taxon>
        <taxon>Pseudomonadati</taxon>
        <taxon>Pseudomonadota</taxon>
        <taxon>Betaproteobacteria</taxon>
        <taxon>Burkholderiales</taxon>
        <taxon>Alcaligenaceae</taxon>
        <taxon>Zwartia</taxon>
    </lineage>
</organism>
<gene>
    <name evidence="2" type="ORF">KZZ10_05705</name>
</gene>
<keyword evidence="2" id="KW-0489">Methyltransferase</keyword>
<dbReference type="SUPFAM" id="SSF53335">
    <property type="entry name" value="S-adenosyl-L-methionine-dependent methyltransferases"/>
    <property type="match status" value="1"/>
</dbReference>
<dbReference type="GO" id="GO:0006888">
    <property type="term" value="P:endoplasmic reticulum to Golgi vesicle-mediated transport"/>
    <property type="evidence" value="ECO:0007669"/>
    <property type="project" value="TreeGrafter"/>
</dbReference>
<dbReference type="InterPro" id="IPR053202">
    <property type="entry name" value="EGF_Rcpt_Signaling_Reg"/>
</dbReference>
<evidence type="ECO:0000259" key="1">
    <source>
        <dbReference type="Pfam" id="PF05050"/>
    </source>
</evidence>
<dbReference type="InterPro" id="IPR006342">
    <property type="entry name" value="FkbM_mtfrase"/>
</dbReference>
<comment type="caution">
    <text evidence="2">The sequence shown here is derived from an EMBL/GenBank/DDBJ whole genome shotgun (WGS) entry which is preliminary data.</text>
</comment>
<dbReference type="Pfam" id="PF05050">
    <property type="entry name" value="Methyltransf_21"/>
    <property type="match status" value="1"/>
</dbReference>
<dbReference type="GO" id="GO:0016197">
    <property type="term" value="P:endosomal transport"/>
    <property type="evidence" value="ECO:0007669"/>
    <property type="project" value="TreeGrafter"/>
</dbReference>
<dbReference type="Proteomes" id="UP000739565">
    <property type="component" value="Unassembled WGS sequence"/>
</dbReference>
<dbReference type="PANTHER" id="PTHR34009:SF2">
    <property type="entry name" value="PROTEIN STAR"/>
    <property type="match status" value="1"/>
</dbReference>
<dbReference type="GO" id="GO:0008168">
    <property type="term" value="F:methyltransferase activity"/>
    <property type="evidence" value="ECO:0007669"/>
    <property type="project" value="UniProtKB-KW"/>
</dbReference>
<dbReference type="EMBL" id="JAHXRI010000006">
    <property type="protein sequence ID" value="MBZ1350134.1"/>
    <property type="molecule type" value="Genomic_DNA"/>
</dbReference>
<dbReference type="PANTHER" id="PTHR34009">
    <property type="entry name" value="PROTEIN STAR"/>
    <property type="match status" value="1"/>
</dbReference>
<protein>
    <submittedName>
        <fullName evidence="2">FkbM family methyltransferase</fullName>
    </submittedName>
</protein>
<dbReference type="AlphaFoldDB" id="A0A953T6U2"/>
<dbReference type="GO" id="GO:0032259">
    <property type="term" value="P:methylation"/>
    <property type="evidence" value="ECO:0007669"/>
    <property type="project" value="UniProtKB-KW"/>
</dbReference>